<keyword evidence="3" id="KW-1185">Reference proteome</keyword>
<dbReference type="RefSeq" id="WP_206962076.1">
    <property type="nucleotide sequence ID" value="NZ_BAAAJJ010000026.1"/>
</dbReference>
<evidence type="ECO:0000256" key="1">
    <source>
        <dbReference type="SAM" id="Phobius"/>
    </source>
</evidence>
<name>A0A939F666_9ACTN</name>
<protein>
    <recommendedName>
        <fullName evidence="4">ABC transporter permease</fullName>
    </recommendedName>
</protein>
<comment type="caution">
    <text evidence="2">The sequence shown here is derived from an EMBL/GenBank/DDBJ whole genome shotgun (WGS) entry which is preliminary data.</text>
</comment>
<accession>A0A939F666</accession>
<dbReference type="AlphaFoldDB" id="A0A939F666"/>
<keyword evidence="1" id="KW-1133">Transmembrane helix</keyword>
<evidence type="ECO:0000313" key="2">
    <source>
        <dbReference type="EMBL" id="MBO0512638.1"/>
    </source>
</evidence>
<sequence>MNGLALRGPDWVAVRVHRGTLWTAAVLLVLSVALLVAVPLWAADLAEKYAGSSCPIRLSNGSCTDNTWFIASSDWAYRELMAKAGVALLLLPVAFALFVAGPLIARELESGTYRMSWTQSVSPARWLTTRTVLPALALGAGTAALIGMYRWARWAGPGVRGNWYADSTFPATGPVGVAYVLLAVALAALAALLVRRTLPAMGIAGAATSIVIWVMPHLRGHLWPTTYAAGNSPRSWPAGPNTWVQEQGLVDSSGKRLPYDLCLKGMTDENACWTKNHISGPYAVFHRASDYWPLQLVETGIVLALTALAAAAAFRLLRRTAA</sequence>
<evidence type="ECO:0000313" key="3">
    <source>
        <dbReference type="Proteomes" id="UP000664167"/>
    </source>
</evidence>
<proteinExistence type="predicted"/>
<reference evidence="2" key="1">
    <citation type="submission" date="2021-03" db="EMBL/GenBank/DDBJ databases">
        <title>Streptomyces poriferae sp. nov., a novel marine sponge-derived Actinobacteria species with anti-MRSA activity.</title>
        <authorList>
            <person name="Sandoval-Powers M."/>
            <person name="Kralova S."/>
            <person name="Nguyen G.-S."/>
            <person name="Fawwal D."/>
            <person name="Degnes K."/>
            <person name="Klinkenberg G."/>
            <person name="Sletta H."/>
            <person name="Wentzel A."/>
            <person name="Liles M.R."/>
        </authorList>
    </citation>
    <scope>NUCLEOTIDE SEQUENCE</scope>
    <source>
        <strain evidence="2">DSM 41794</strain>
    </source>
</reference>
<evidence type="ECO:0008006" key="4">
    <source>
        <dbReference type="Google" id="ProtNLM"/>
    </source>
</evidence>
<keyword evidence="1" id="KW-0812">Transmembrane</keyword>
<keyword evidence="1" id="KW-0472">Membrane</keyword>
<feature type="transmembrane region" description="Helical" evidence="1">
    <location>
        <begin position="299"/>
        <end position="317"/>
    </location>
</feature>
<feature type="transmembrane region" description="Helical" evidence="1">
    <location>
        <begin position="21"/>
        <end position="42"/>
    </location>
</feature>
<gene>
    <name evidence="2" type="ORF">J0695_12590</name>
</gene>
<dbReference type="EMBL" id="JAFLRJ010000111">
    <property type="protein sequence ID" value="MBO0512638.1"/>
    <property type="molecule type" value="Genomic_DNA"/>
</dbReference>
<feature type="transmembrane region" description="Helical" evidence="1">
    <location>
        <begin position="132"/>
        <end position="151"/>
    </location>
</feature>
<feature type="transmembrane region" description="Helical" evidence="1">
    <location>
        <begin position="84"/>
        <end position="105"/>
    </location>
</feature>
<dbReference type="Proteomes" id="UP000664167">
    <property type="component" value="Unassembled WGS sequence"/>
</dbReference>
<organism evidence="2 3">
    <name type="scientific">Streptomyces beijiangensis</name>
    <dbReference type="NCBI Taxonomy" id="163361"/>
    <lineage>
        <taxon>Bacteria</taxon>
        <taxon>Bacillati</taxon>
        <taxon>Actinomycetota</taxon>
        <taxon>Actinomycetes</taxon>
        <taxon>Kitasatosporales</taxon>
        <taxon>Streptomycetaceae</taxon>
        <taxon>Streptomyces</taxon>
    </lineage>
</organism>
<feature type="transmembrane region" description="Helical" evidence="1">
    <location>
        <begin position="171"/>
        <end position="193"/>
    </location>
</feature>
<feature type="transmembrane region" description="Helical" evidence="1">
    <location>
        <begin position="200"/>
        <end position="218"/>
    </location>
</feature>